<dbReference type="GO" id="GO:0003723">
    <property type="term" value="F:RNA binding"/>
    <property type="evidence" value="ECO:0007669"/>
    <property type="project" value="InterPro"/>
</dbReference>
<dbReference type="GO" id="GO:0039694">
    <property type="term" value="P:viral RNA genome replication"/>
    <property type="evidence" value="ECO:0007669"/>
    <property type="project" value="InterPro"/>
</dbReference>
<keyword evidence="2" id="KW-1185">Reference proteome</keyword>
<reference evidence="1 2" key="1">
    <citation type="submission" date="2023-01" db="EMBL/GenBank/DDBJ databases">
        <authorList>
            <person name="Whitehead M."/>
        </authorList>
    </citation>
    <scope>NUCLEOTIDE SEQUENCE [LARGE SCALE GENOMIC DNA]</scope>
</reference>
<organism evidence="1 2">
    <name type="scientific">Macrosiphum euphorbiae</name>
    <name type="common">potato aphid</name>
    <dbReference type="NCBI Taxonomy" id="13131"/>
    <lineage>
        <taxon>Eukaryota</taxon>
        <taxon>Metazoa</taxon>
        <taxon>Ecdysozoa</taxon>
        <taxon>Arthropoda</taxon>
        <taxon>Hexapoda</taxon>
        <taxon>Insecta</taxon>
        <taxon>Pterygota</taxon>
        <taxon>Neoptera</taxon>
        <taxon>Paraneoptera</taxon>
        <taxon>Hemiptera</taxon>
        <taxon>Sternorrhyncha</taxon>
        <taxon>Aphidomorpha</taxon>
        <taxon>Aphidoidea</taxon>
        <taxon>Aphididae</taxon>
        <taxon>Macrosiphini</taxon>
        <taxon>Macrosiphum</taxon>
    </lineage>
</organism>
<sequence length="100" mass="11385">MMLRMLLYYIEEFHLKLGKRVEGPISIDGEEKKAKIIATMNVVDNFPEGVCLQATEDATKWNECIAPEAFASMHEGIFSDENRVRLNLPPVSDELKSSRK</sequence>
<dbReference type="GO" id="GO:0003968">
    <property type="term" value="F:RNA-directed RNA polymerase activity"/>
    <property type="evidence" value="ECO:0007669"/>
    <property type="project" value="InterPro"/>
</dbReference>
<dbReference type="InterPro" id="IPR001407">
    <property type="entry name" value="RNA_pol_PB1_influenza"/>
</dbReference>
<gene>
    <name evidence="1" type="ORF">MEUPH1_LOCUS12215</name>
</gene>
<accession>A0AAV0WKW6</accession>
<dbReference type="Pfam" id="PF00602">
    <property type="entry name" value="Flu_PB1"/>
    <property type="match status" value="1"/>
</dbReference>
<dbReference type="Proteomes" id="UP001160148">
    <property type="component" value="Unassembled WGS sequence"/>
</dbReference>
<dbReference type="AlphaFoldDB" id="A0AAV0WKW6"/>
<proteinExistence type="predicted"/>
<evidence type="ECO:0000313" key="2">
    <source>
        <dbReference type="Proteomes" id="UP001160148"/>
    </source>
</evidence>
<name>A0AAV0WKW6_9HEMI</name>
<protein>
    <submittedName>
        <fullName evidence="1">Uncharacterized protein</fullName>
    </submittedName>
</protein>
<evidence type="ECO:0000313" key="1">
    <source>
        <dbReference type="EMBL" id="CAI6356485.1"/>
    </source>
</evidence>
<dbReference type="EMBL" id="CARXXK010000002">
    <property type="protein sequence ID" value="CAI6356485.1"/>
    <property type="molecule type" value="Genomic_DNA"/>
</dbReference>
<comment type="caution">
    <text evidence="1">The sequence shown here is derived from an EMBL/GenBank/DDBJ whole genome shotgun (WGS) entry which is preliminary data.</text>
</comment>